<sequence>MSPPNPNPPQIPETFGRARIVVLLASLLAAVAAGTNYLRCMNGFEVFSAYGPQLGARLGISHTQLNFIGLGGNVGVYVSAPIWGKIVDSRGPKSLLLSGFVLLLAGYSGIRLIYDAGLPANTSTLSTAMLALLIACSFMTGVGGNGGLAAAINTTAKTFPDTSFISGFGLSAFLFSAIAHLAFPGNTSSFLLLLSIGTSFPMLIGVAFVRPIPLHASEAHHEPFDIDHAEADAASLAPSIISTPINTRALVTIVGLIYYLNVTGMKDSKRGIDRCLLQLRRITSLTREQEGWSSVRREACLVVHVGIGRAVLGGALVKRFLFVHNSKLFFEFSSILFGMNNINNVGSMAQALYTYRHLDNYNEIDASQWQATQVSTIQFHELSLVVCLLVAATHIENVGILWRASALLGLGYGSMFSFTLLRKLGIPLPLSPLRRKHLSVLFGRNLDAHERDPTEKTYMPPPSRIPPRQCLQGLPCYVDSLYLTIGACAVAMVLSVWAAWRDRNKAMEGDREGVYRRLPEVIWEEEEEDRED</sequence>
<evidence type="ECO:0000313" key="7">
    <source>
        <dbReference type="EMBL" id="KAE9407188.1"/>
    </source>
</evidence>
<dbReference type="PANTHER" id="PTHR21576:SF160">
    <property type="entry name" value="NODULIN-LIKE DOMAIN-CONTAINING PROTEIN"/>
    <property type="match status" value="1"/>
</dbReference>
<evidence type="ECO:0000256" key="2">
    <source>
        <dbReference type="ARBA" id="ARBA00022692"/>
    </source>
</evidence>
<dbReference type="OrthoDB" id="410267at2759"/>
<dbReference type="EMBL" id="ML769397">
    <property type="protein sequence ID" value="KAE9407188.1"/>
    <property type="molecule type" value="Genomic_DNA"/>
</dbReference>
<dbReference type="GO" id="GO:0000329">
    <property type="term" value="C:fungal-type vacuole membrane"/>
    <property type="evidence" value="ECO:0007669"/>
    <property type="project" value="TreeGrafter"/>
</dbReference>
<protein>
    <recommendedName>
        <fullName evidence="6">Nodulin-like domain-containing protein</fullName>
    </recommendedName>
</protein>
<reference evidence="7" key="1">
    <citation type="journal article" date="2019" name="Environ. Microbiol.">
        <title>Fungal ecological strategies reflected in gene transcription - a case study of two litter decomposers.</title>
        <authorList>
            <person name="Barbi F."/>
            <person name="Kohler A."/>
            <person name="Barry K."/>
            <person name="Baskaran P."/>
            <person name="Daum C."/>
            <person name="Fauchery L."/>
            <person name="Ihrmark K."/>
            <person name="Kuo A."/>
            <person name="LaButti K."/>
            <person name="Lipzen A."/>
            <person name="Morin E."/>
            <person name="Grigoriev I.V."/>
            <person name="Henrissat B."/>
            <person name="Lindahl B."/>
            <person name="Martin F."/>
        </authorList>
    </citation>
    <scope>NUCLEOTIDE SEQUENCE</scope>
    <source>
        <strain evidence="7">JB14</strain>
    </source>
</reference>
<feature type="transmembrane region" description="Helical" evidence="5">
    <location>
        <begin position="126"/>
        <end position="152"/>
    </location>
</feature>
<dbReference type="PANTHER" id="PTHR21576">
    <property type="entry name" value="UNCHARACTERIZED NODULIN-LIKE PROTEIN"/>
    <property type="match status" value="1"/>
</dbReference>
<dbReference type="Gene3D" id="1.20.1250.20">
    <property type="entry name" value="MFS general substrate transporter like domains"/>
    <property type="match status" value="1"/>
</dbReference>
<feature type="transmembrane region" description="Helical" evidence="5">
    <location>
        <begin position="400"/>
        <end position="421"/>
    </location>
</feature>
<dbReference type="InterPro" id="IPR010658">
    <property type="entry name" value="Nodulin-like"/>
</dbReference>
<feature type="transmembrane region" description="Helical" evidence="5">
    <location>
        <begin position="20"/>
        <end position="38"/>
    </location>
</feature>
<keyword evidence="8" id="KW-1185">Reference proteome</keyword>
<keyword evidence="2 5" id="KW-0812">Transmembrane</keyword>
<evidence type="ECO:0000313" key="8">
    <source>
        <dbReference type="Proteomes" id="UP000799118"/>
    </source>
</evidence>
<proteinExistence type="predicted"/>
<feature type="transmembrane region" description="Helical" evidence="5">
    <location>
        <begin position="164"/>
        <end position="183"/>
    </location>
</feature>
<feature type="transmembrane region" description="Helical" evidence="5">
    <location>
        <begin position="481"/>
        <end position="500"/>
    </location>
</feature>
<dbReference type="Pfam" id="PF06813">
    <property type="entry name" value="Nodulin-like"/>
    <property type="match status" value="1"/>
</dbReference>
<gene>
    <name evidence="7" type="ORF">BT96DRAFT_971416</name>
</gene>
<dbReference type="Proteomes" id="UP000799118">
    <property type="component" value="Unassembled WGS sequence"/>
</dbReference>
<feature type="domain" description="Nodulin-like" evidence="6">
    <location>
        <begin position="21"/>
        <end position="219"/>
    </location>
</feature>
<evidence type="ECO:0000256" key="4">
    <source>
        <dbReference type="ARBA" id="ARBA00023136"/>
    </source>
</evidence>
<feature type="transmembrane region" description="Helical" evidence="5">
    <location>
        <begin position="189"/>
        <end position="209"/>
    </location>
</feature>
<comment type="subcellular location">
    <subcellularLocation>
        <location evidence="1">Membrane</location>
        <topology evidence="1">Multi-pass membrane protein</topology>
    </subcellularLocation>
</comment>
<accession>A0A6A4ID35</accession>
<evidence type="ECO:0000256" key="3">
    <source>
        <dbReference type="ARBA" id="ARBA00022989"/>
    </source>
</evidence>
<dbReference type="SUPFAM" id="SSF103473">
    <property type="entry name" value="MFS general substrate transporter"/>
    <property type="match status" value="1"/>
</dbReference>
<keyword evidence="3 5" id="KW-1133">Transmembrane helix</keyword>
<organism evidence="7 8">
    <name type="scientific">Gymnopus androsaceus JB14</name>
    <dbReference type="NCBI Taxonomy" id="1447944"/>
    <lineage>
        <taxon>Eukaryota</taxon>
        <taxon>Fungi</taxon>
        <taxon>Dikarya</taxon>
        <taxon>Basidiomycota</taxon>
        <taxon>Agaricomycotina</taxon>
        <taxon>Agaricomycetes</taxon>
        <taxon>Agaricomycetidae</taxon>
        <taxon>Agaricales</taxon>
        <taxon>Marasmiineae</taxon>
        <taxon>Omphalotaceae</taxon>
        <taxon>Gymnopus</taxon>
    </lineage>
</organism>
<dbReference type="AlphaFoldDB" id="A0A6A4ID35"/>
<evidence type="ECO:0000259" key="6">
    <source>
        <dbReference type="Pfam" id="PF06813"/>
    </source>
</evidence>
<name>A0A6A4ID35_9AGAR</name>
<keyword evidence="4 5" id="KW-0472">Membrane</keyword>
<dbReference type="InterPro" id="IPR036259">
    <property type="entry name" value="MFS_trans_sf"/>
</dbReference>
<evidence type="ECO:0000256" key="1">
    <source>
        <dbReference type="ARBA" id="ARBA00004141"/>
    </source>
</evidence>
<feature type="transmembrane region" description="Helical" evidence="5">
    <location>
        <begin position="95"/>
        <end position="114"/>
    </location>
</feature>
<evidence type="ECO:0000256" key="5">
    <source>
        <dbReference type="SAM" id="Phobius"/>
    </source>
</evidence>